<keyword evidence="6" id="KW-0472">Membrane</keyword>
<keyword evidence="3" id="KW-0813">Transport</keyword>
<proteinExistence type="inferred from homology"/>
<evidence type="ECO:0000313" key="10">
    <source>
        <dbReference type="Proteomes" id="UP000199496"/>
    </source>
</evidence>
<dbReference type="GO" id="GO:0015562">
    <property type="term" value="F:efflux transmembrane transporter activity"/>
    <property type="evidence" value="ECO:0007669"/>
    <property type="project" value="InterPro"/>
</dbReference>
<dbReference type="PANTHER" id="PTHR30026">
    <property type="entry name" value="OUTER MEMBRANE PROTEIN TOLC"/>
    <property type="match status" value="1"/>
</dbReference>
<keyword evidence="8" id="KW-0175">Coiled coil</keyword>
<dbReference type="Gene3D" id="1.20.1600.10">
    <property type="entry name" value="Outer membrane efflux proteins (OEP)"/>
    <property type="match status" value="1"/>
</dbReference>
<evidence type="ECO:0000256" key="2">
    <source>
        <dbReference type="ARBA" id="ARBA00007613"/>
    </source>
</evidence>
<evidence type="ECO:0000256" key="4">
    <source>
        <dbReference type="ARBA" id="ARBA00022452"/>
    </source>
</evidence>
<dbReference type="GO" id="GO:1990281">
    <property type="term" value="C:efflux pump complex"/>
    <property type="evidence" value="ECO:0007669"/>
    <property type="project" value="TreeGrafter"/>
</dbReference>
<evidence type="ECO:0000256" key="3">
    <source>
        <dbReference type="ARBA" id="ARBA00022448"/>
    </source>
</evidence>
<comment type="subcellular location">
    <subcellularLocation>
        <location evidence="1">Cell outer membrane</location>
    </subcellularLocation>
</comment>
<reference evidence="9 10" key="1">
    <citation type="submission" date="2016-10" db="EMBL/GenBank/DDBJ databases">
        <authorList>
            <person name="de Groot N.N."/>
        </authorList>
    </citation>
    <scope>NUCLEOTIDE SEQUENCE [LARGE SCALE GENOMIC DNA]</scope>
    <source>
        <strain evidence="9 10">B7-7</strain>
    </source>
</reference>
<dbReference type="Pfam" id="PF02321">
    <property type="entry name" value="OEP"/>
    <property type="match status" value="2"/>
</dbReference>
<dbReference type="AlphaFoldDB" id="A0A1H9BKU1"/>
<evidence type="ECO:0000256" key="1">
    <source>
        <dbReference type="ARBA" id="ARBA00004442"/>
    </source>
</evidence>
<evidence type="ECO:0000256" key="7">
    <source>
        <dbReference type="ARBA" id="ARBA00023237"/>
    </source>
</evidence>
<evidence type="ECO:0000256" key="8">
    <source>
        <dbReference type="SAM" id="Coils"/>
    </source>
</evidence>
<dbReference type="SUPFAM" id="SSF56954">
    <property type="entry name" value="Outer membrane efflux proteins (OEP)"/>
    <property type="match status" value="1"/>
</dbReference>
<organism evidence="9 10">
    <name type="scientific">Ectothiorhodospira magna</name>
    <dbReference type="NCBI Taxonomy" id="867345"/>
    <lineage>
        <taxon>Bacteria</taxon>
        <taxon>Pseudomonadati</taxon>
        <taxon>Pseudomonadota</taxon>
        <taxon>Gammaproteobacteria</taxon>
        <taxon>Chromatiales</taxon>
        <taxon>Ectothiorhodospiraceae</taxon>
        <taxon>Ectothiorhodospira</taxon>
    </lineage>
</organism>
<keyword evidence="10" id="KW-1185">Reference proteome</keyword>
<dbReference type="Proteomes" id="UP000199496">
    <property type="component" value="Unassembled WGS sequence"/>
</dbReference>
<dbReference type="InterPro" id="IPR051906">
    <property type="entry name" value="TolC-like"/>
</dbReference>
<accession>A0A1H9BKU1</accession>
<dbReference type="PANTHER" id="PTHR30026:SF20">
    <property type="entry name" value="OUTER MEMBRANE PROTEIN TOLC"/>
    <property type="match status" value="1"/>
</dbReference>
<comment type="similarity">
    <text evidence="2">Belongs to the outer membrane factor (OMF) (TC 1.B.17) family.</text>
</comment>
<dbReference type="GO" id="GO:0015288">
    <property type="term" value="F:porin activity"/>
    <property type="evidence" value="ECO:0007669"/>
    <property type="project" value="TreeGrafter"/>
</dbReference>
<feature type="coiled-coil region" evidence="8">
    <location>
        <begin position="384"/>
        <end position="443"/>
    </location>
</feature>
<keyword evidence="7" id="KW-0998">Cell outer membrane</keyword>
<sequence length="504" mass="56755">MLECPPKPVLPPARSIPIIPVPYSLPLLFLLAFSASVLAEETVTPAVPDPAPVTDRPGPTTLDADTRRYLGLMPRAFDEGQITESLPAGPGLYEIYQLALDHDDAWAAARARLEGAREAYPIARAQLLPRVTLSGSTGETRRESETAMGTDDRTYTQDTVRLQARQPLFNLDSFNRTRMALREVDVSEYELEMARQELIQRVVEAYTGLLLAQERLNLVRLQAQAVEAQKHQAERMRVGGIATRTDVQEAQARLDLIRAQEIQAVNQRDIRRRELRLITYTLIEAVQPLREDMPFTPPEPADMDIWIAQAGEQSLDVLAQTQMLEREQFNVRRARSQHYPTLDLVAGYERFSNSDLGYSRDEYGRIMVELNLPLYQGGRVTAETRQARAGVDEARQRLERSRRESELAAGSAWLDLVNSLARIEALEQARQSSETALMAAEVSLTVAYRTFVDVLNAQQQLYEARFELLSARIDYVRAFVALHAATGALDDGIIERLDGWLKRS</sequence>
<dbReference type="STRING" id="867345.SAMN05421693_10963"/>
<dbReference type="InterPro" id="IPR003423">
    <property type="entry name" value="OMP_efflux"/>
</dbReference>
<name>A0A1H9BKU1_9GAMM</name>
<evidence type="ECO:0000256" key="6">
    <source>
        <dbReference type="ARBA" id="ARBA00023136"/>
    </source>
</evidence>
<evidence type="ECO:0000313" key="9">
    <source>
        <dbReference type="EMBL" id="SEP89367.1"/>
    </source>
</evidence>
<evidence type="ECO:0000256" key="5">
    <source>
        <dbReference type="ARBA" id="ARBA00022692"/>
    </source>
</evidence>
<dbReference type="NCBIfam" id="TIGR01844">
    <property type="entry name" value="type_I_sec_TolC"/>
    <property type="match status" value="1"/>
</dbReference>
<gene>
    <name evidence="9" type="ORF">SAMN05421693_10963</name>
</gene>
<dbReference type="EMBL" id="FOFO01000009">
    <property type="protein sequence ID" value="SEP89367.1"/>
    <property type="molecule type" value="Genomic_DNA"/>
</dbReference>
<dbReference type="GO" id="GO:0009279">
    <property type="term" value="C:cell outer membrane"/>
    <property type="evidence" value="ECO:0007669"/>
    <property type="project" value="UniProtKB-SubCell"/>
</dbReference>
<dbReference type="InterPro" id="IPR010130">
    <property type="entry name" value="T1SS_OMP_TolC"/>
</dbReference>
<protein>
    <submittedName>
        <fullName evidence="9">Outer membrane protein</fullName>
    </submittedName>
</protein>
<keyword evidence="4" id="KW-1134">Transmembrane beta strand</keyword>
<keyword evidence="5" id="KW-0812">Transmembrane</keyword>